<keyword evidence="2" id="KW-1185">Reference proteome</keyword>
<reference evidence="1 2" key="1">
    <citation type="submission" date="2019-01" db="EMBL/GenBank/DDBJ databases">
        <title>Draft genomes of a novel of Aminipila strains.</title>
        <authorList>
            <person name="Ma S."/>
        </authorList>
    </citation>
    <scope>NUCLEOTIDE SEQUENCE [LARGE SCALE GENOMIC DNA]</scope>
    <source>
        <strain evidence="2">JN-39</strain>
    </source>
</reference>
<dbReference type="EMBL" id="CP035281">
    <property type="protein sequence ID" value="QAT42111.1"/>
    <property type="molecule type" value="Genomic_DNA"/>
</dbReference>
<protein>
    <submittedName>
        <fullName evidence="1">Cyclic lactone autoinducer peptide</fullName>
    </submittedName>
</protein>
<gene>
    <name evidence="1" type="ORF">EQM06_02060</name>
</gene>
<accession>A0A410PT07</accession>
<dbReference type="Proteomes" id="UP000287601">
    <property type="component" value="Chromosome"/>
</dbReference>
<dbReference type="AlphaFoldDB" id="A0A410PT07"/>
<dbReference type="OrthoDB" id="9958290at2"/>
<name>A0A410PT07_9FIRM</name>
<organism evidence="1 2">
    <name type="scientific">Aminipila luticellarii</name>
    <dbReference type="NCBI Taxonomy" id="2507160"/>
    <lineage>
        <taxon>Bacteria</taxon>
        <taxon>Bacillati</taxon>
        <taxon>Bacillota</taxon>
        <taxon>Clostridia</taxon>
        <taxon>Peptostreptococcales</taxon>
        <taxon>Anaerovoracaceae</taxon>
        <taxon>Aminipila</taxon>
    </lineage>
</organism>
<evidence type="ECO:0000313" key="2">
    <source>
        <dbReference type="Proteomes" id="UP000287601"/>
    </source>
</evidence>
<proteinExistence type="predicted"/>
<evidence type="ECO:0000313" key="1">
    <source>
        <dbReference type="EMBL" id="QAT42111.1"/>
    </source>
</evidence>
<dbReference type="NCBIfam" id="TIGR04223">
    <property type="entry name" value="quorum_AgrD"/>
    <property type="match status" value="1"/>
</dbReference>
<dbReference type="InterPro" id="IPR009229">
    <property type="entry name" value="AgrD"/>
</dbReference>
<dbReference type="KEGG" id="amij:EQM06_02060"/>
<sequence length="48" mass="5183">MVISMFKKLQTVLMSTTALFLIGVATSAISVASINFHGEPDCPEELLK</sequence>